<keyword evidence="1" id="KW-1133">Transmembrane helix</keyword>
<evidence type="ECO:0008006" key="4">
    <source>
        <dbReference type="Google" id="ProtNLM"/>
    </source>
</evidence>
<protein>
    <recommendedName>
        <fullName evidence="4">Prepilin type IV endopeptidase peptidase domain-containing protein</fullName>
    </recommendedName>
</protein>
<organism evidence="2 3">
    <name type="scientific">Parasulfitobacter algicola</name>
    <dbReference type="NCBI Taxonomy" id="2614809"/>
    <lineage>
        <taxon>Bacteria</taxon>
        <taxon>Pseudomonadati</taxon>
        <taxon>Pseudomonadota</taxon>
        <taxon>Alphaproteobacteria</taxon>
        <taxon>Rhodobacterales</taxon>
        <taxon>Roseobacteraceae</taxon>
        <taxon>Parasulfitobacter</taxon>
    </lineage>
</organism>
<feature type="transmembrane region" description="Helical" evidence="1">
    <location>
        <begin position="60"/>
        <end position="77"/>
    </location>
</feature>
<proteinExistence type="predicted"/>
<accession>A0ABX2IYF1</accession>
<name>A0ABX2IYF1_9RHOB</name>
<feature type="transmembrane region" description="Helical" evidence="1">
    <location>
        <begin position="32"/>
        <end position="53"/>
    </location>
</feature>
<comment type="caution">
    <text evidence="2">The sequence shown here is derived from an EMBL/GenBank/DDBJ whole genome shotgun (WGS) entry which is preliminary data.</text>
</comment>
<dbReference type="Proteomes" id="UP000777935">
    <property type="component" value="Unassembled WGS sequence"/>
</dbReference>
<sequence length="178" mass="18807">MKAIITYLIAAAAVAAAYFTKESVPADLHPQLGAGAVVLAFVVAMLGTIDNLVSLKVRRIVIAALFALYGFAAVYGYDSVNPQSDLIVGGVFLIGVMILFLTKTVPAGCCLLLIVFGLWTGFNIGLIGGFITILMASIGFAIIWKIRSKEFVGCGAPICIAIALILVNRMAIYGLPFF</sequence>
<keyword evidence="3" id="KW-1185">Reference proteome</keyword>
<reference evidence="2 3" key="1">
    <citation type="submission" date="2020-06" db="EMBL/GenBank/DDBJ databases">
        <title>Sulfitobacter algicola sp. nov., isolated from green algae.</title>
        <authorList>
            <person name="Wang C."/>
        </authorList>
    </citation>
    <scope>NUCLEOTIDE SEQUENCE [LARGE SCALE GENOMIC DNA]</scope>
    <source>
        <strain evidence="2 3">1151</strain>
    </source>
</reference>
<keyword evidence="1" id="KW-0472">Membrane</keyword>
<dbReference type="EMBL" id="JABUFE010000005">
    <property type="protein sequence ID" value="NSX55268.1"/>
    <property type="molecule type" value="Genomic_DNA"/>
</dbReference>
<dbReference type="RefSeq" id="WP_174138118.1">
    <property type="nucleotide sequence ID" value="NZ_JABUFE010000005.1"/>
</dbReference>
<keyword evidence="1" id="KW-0812">Transmembrane</keyword>
<gene>
    <name evidence="2" type="ORF">HRQ87_10695</name>
</gene>
<evidence type="ECO:0000256" key="1">
    <source>
        <dbReference type="SAM" id="Phobius"/>
    </source>
</evidence>
<evidence type="ECO:0000313" key="2">
    <source>
        <dbReference type="EMBL" id="NSX55268.1"/>
    </source>
</evidence>
<feature type="transmembrane region" description="Helical" evidence="1">
    <location>
        <begin position="122"/>
        <end position="144"/>
    </location>
</feature>
<feature type="transmembrane region" description="Helical" evidence="1">
    <location>
        <begin position="150"/>
        <end position="167"/>
    </location>
</feature>
<evidence type="ECO:0000313" key="3">
    <source>
        <dbReference type="Proteomes" id="UP000777935"/>
    </source>
</evidence>
<feature type="transmembrane region" description="Helical" evidence="1">
    <location>
        <begin position="89"/>
        <end position="115"/>
    </location>
</feature>